<organism evidence="6 7">
    <name type="scientific">Glaciecola punicea ACAM 611</name>
    <dbReference type="NCBI Taxonomy" id="1121923"/>
    <lineage>
        <taxon>Bacteria</taxon>
        <taxon>Pseudomonadati</taxon>
        <taxon>Pseudomonadota</taxon>
        <taxon>Gammaproteobacteria</taxon>
        <taxon>Alteromonadales</taxon>
        <taxon>Alteromonadaceae</taxon>
        <taxon>Glaciecola</taxon>
    </lineage>
</organism>
<evidence type="ECO:0000313" key="6">
    <source>
        <dbReference type="EMBL" id="GAB55529.1"/>
    </source>
</evidence>
<evidence type="ECO:0000256" key="3">
    <source>
        <dbReference type="ARBA" id="ARBA00031983"/>
    </source>
</evidence>
<dbReference type="InterPro" id="IPR021826">
    <property type="entry name" value="PpnN_C"/>
</dbReference>
<comment type="caution">
    <text evidence="6">The sequence shown here is derived from an EMBL/GenBank/DDBJ whole genome shotgun (WGS) entry which is preliminary data.</text>
</comment>
<dbReference type="PANTHER" id="PTHR43393">
    <property type="entry name" value="CYTOKININ RIBOSIDE 5'-MONOPHOSPHATE PHOSPHORIBOHYDROLASE"/>
    <property type="match status" value="1"/>
</dbReference>
<dbReference type="Pfam" id="PF11892">
    <property type="entry name" value="PpnN_C"/>
    <property type="match status" value="1"/>
</dbReference>
<dbReference type="OrthoDB" id="9801098at2"/>
<dbReference type="Pfam" id="PF03641">
    <property type="entry name" value="Lysine_decarbox"/>
    <property type="match status" value="1"/>
</dbReference>
<dbReference type="RefSeq" id="WP_006004707.1">
    <property type="nucleotide sequence ID" value="NZ_BAET01000013.1"/>
</dbReference>
<evidence type="ECO:0000256" key="1">
    <source>
        <dbReference type="ARBA" id="ARBA00000274"/>
    </source>
</evidence>
<keyword evidence="7" id="KW-1185">Reference proteome</keyword>
<feature type="domain" description="Pyrimidine/purine nucleotide 5'-monophosphate nucleosidase N-terminal" evidence="5">
    <location>
        <begin position="6"/>
        <end position="112"/>
    </location>
</feature>
<reference evidence="6 7" key="1">
    <citation type="journal article" date="2012" name="J. Bacteriol.">
        <title>Genome sequence of proteorhodopsin-containing sea ice bacterium Glaciecola punicea ACAM 611T.</title>
        <authorList>
            <person name="Qin Q.-L."/>
            <person name="Xie B.-B."/>
            <person name="Shu Y.-L."/>
            <person name="Rong J.-C."/>
            <person name="Zhao D.-L."/>
            <person name="Zhang X.-Y."/>
            <person name="Chen X.-L."/>
            <person name="Zhou B.-C."/>
            <person name="Zhanga Y.-Z."/>
        </authorList>
    </citation>
    <scope>NUCLEOTIDE SEQUENCE [LARGE SCALE GENOMIC DNA]</scope>
    <source>
        <strain evidence="6 7">ACAM 611</strain>
    </source>
</reference>
<dbReference type="InterPro" id="IPR049788">
    <property type="entry name" value="PpnN"/>
</dbReference>
<proteinExistence type="predicted"/>
<reference evidence="6 7" key="2">
    <citation type="journal article" date="2017" name="Antonie Van Leeuwenhoek">
        <title>Rhizobium rhizosphaerae sp. nov., a novel species isolated from rice rhizosphere.</title>
        <authorList>
            <person name="Zhao J.J."/>
            <person name="Zhang J."/>
            <person name="Zhang R.J."/>
            <person name="Zhang C.W."/>
            <person name="Yin H.Q."/>
            <person name="Zhang X.X."/>
        </authorList>
    </citation>
    <scope>NUCLEOTIDE SEQUENCE [LARGE SCALE GENOMIC DNA]</scope>
    <source>
        <strain evidence="6 7">ACAM 611</strain>
    </source>
</reference>
<evidence type="ECO:0000313" key="7">
    <source>
        <dbReference type="Proteomes" id="UP000053586"/>
    </source>
</evidence>
<dbReference type="GO" id="GO:0008714">
    <property type="term" value="F:AMP nucleosidase activity"/>
    <property type="evidence" value="ECO:0007669"/>
    <property type="project" value="UniProtKB-EC"/>
</dbReference>
<evidence type="ECO:0000259" key="5">
    <source>
        <dbReference type="Pfam" id="PF14793"/>
    </source>
</evidence>
<dbReference type="Gene3D" id="3.40.50.450">
    <property type="match status" value="1"/>
</dbReference>
<feature type="domain" description="Pyrimidine/purine nucleotide 5'-monophosphate nucleosidase C-terminal" evidence="4">
    <location>
        <begin position="340"/>
        <end position="457"/>
    </location>
</feature>
<dbReference type="InterPro" id="IPR031100">
    <property type="entry name" value="LOG_fam"/>
</dbReference>
<name>H5TB52_9ALTE</name>
<sequence length="464" mass="51170">MTNTVRLNPVGSMSQLSQLEMNLLEQSTTDDMYQIFRNCCLAVLNSGVEQDDAEALFETYKNFNVKLARKERGVKIELINPPQNAFVDGKLIAGVHEHLFAVLRDMLYMSSKHNAQFDSAKHRIRTPTPANIATHVVFDMLRHSDALGSTEPANMIVCWGGHSIPVEEYKYTKAVGYQIGLRGMNICTGCGPGAMKGPMKGAAIGHAKQRVKTGRYLGITEPSIIAAEPPNAIVNELIIMPDIEKRLEAFVRISHGIVVFPGGVGTAEELLYLLGLLLDEKNKDQKIPLILTGPASRKDYFEAIDDFVGATLGKEAQSMYQIITGDASKVGSALNIAQEEVLEYRRKVGDSYSFNWTLHIPEDFQQTFIPTHESMKALDLSLEQPISSLAANLRKCFSGIVAGNVKAEGIEEIKRHGPFELHGDASLMRKMDVLLASFVKQGRMKLNGAPYEPCYVINVPDAES</sequence>
<dbReference type="Proteomes" id="UP000053586">
    <property type="component" value="Unassembled WGS sequence"/>
</dbReference>
<dbReference type="Gene3D" id="3.30.1850.10">
    <property type="entry name" value="MoCo carrier protein-like"/>
    <property type="match status" value="1"/>
</dbReference>
<dbReference type="InterPro" id="IPR027820">
    <property type="entry name" value="PpnN_N"/>
</dbReference>
<dbReference type="InterPro" id="IPR052341">
    <property type="entry name" value="LOG_family_nucleotidases"/>
</dbReference>
<gene>
    <name evidence="6" type="primary">ygdH</name>
    <name evidence="6" type="ORF">GPUN_1405</name>
</gene>
<evidence type="ECO:0000259" key="4">
    <source>
        <dbReference type="Pfam" id="PF11892"/>
    </source>
</evidence>
<dbReference type="InterPro" id="IPR037153">
    <property type="entry name" value="PpnN-like_sf"/>
</dbReference>
<comment type="catalytic activity">
    <reaction evidence="1">
        <text>AMP + H2O = D-ribose 5-phosphate + adenine</text>
        <dbReference type="Rhea" id="RHEA:20129"/>
        <dbReference type="ChEBI" id="CHEBI:15377"/>
        <dbReference type="ChEBI" id="CHEBI:16708"/>
        <dbReference type="ChEBI" id="CHEBI:78346"/>
        <dbReference type="ChEBI" id="CHEBI:456215"/>
        <dbReference type="EC" id="3.2.2.4"/>
    </reaction>
</comment>
<dbReference type="SUPFAM" id="SSF102405">
    <property type="entry name" value="MCP/YpsA-like"/>
    <property type="match status" value="1"/>
</dbReference>
<dbReference type="GO" id="GO:0005829">
    <property type="term" value="C:cytosol"/>
    <property type="evidence" value="ECO:0007669"/>
    <property type="project" value="TreeGrafter"/>
</dbReference>
<dbReference type="Pfam" id="PF14793">
    <property type="entry name" value="DUF4478"/>
    <property type="match status" value="1"/>
</dbReference>
<protein>
    <recommendedName>
        <fullName evidence="3">AMP nucleosidase</fullName>
        <ecNumber evidence="2">3.2.2.4</ecNumber>
    </recommendedName>
    <alternativeName>
        <fullName evidence="3">AMP nucleosidase</fullName>
    </alternativeName>
</protein>
<dbReference type="EC" id="3.2.2.4" evidence="2"/>
<accession>H5TB52</accession>
<dbReference type="STRING" id="56804.BAE46_05885"/>
<dbReference type="EMBL" id="BAET01000013">
    <property type="protein sequence ID" value="GAB55529.1"/>
    <property type="molecule type" value="Genomic_DNA"/>
</dbReference>
<dbReference type="AlphaFoldDB" id="H5TB52"/>
<dbReference type="eggNOG" id="COG1611">
    <property type="taxonomic scope" value="Bacteria"/>
</dbReference>
<dbReference type="PANTHER" id="PTHR43393:SF1">
    <property type="entry name" value="PYRIMIDINE_PURINE NUCLEOTIDE 5'-MONOPHOSPHATE NUCLEOSIDASE"/>
    <property type="match status" value="1"/>
</dbReference>
<evidence type="ECO:0000256" key="2">
    <source>
        <dbReference type="ARBA" id="ARBA00011985"/>
    </source>
</evidence>
<dbReference type="NCBIfam" id="NF038390">
    <property type="entry name" value="Nsidase_PpnN"/>
    <property type="match status" value="1"/>
</dbReference>